<sequence>MRWCGSPPDGGRFQTKNPKTQTRQRACQNGPCVQRWASLPALRAAFERVSAVPASSRYSEKENAMRPITFLPPASKMPSPSRWACVDASVTCRRCHHEWPDGDPAYQMACRGCRASAGQPCCRPEGGNERVCFQRDQDARRAGVLIPCEGLSWDGRHDKPLKLSLSRTRHARAVLSGAPPARRFAA</sequence>
<accession>A0A0U4YFA0</accession>
<dbReference type="PATRIC" id="fig|431306.5.peg.2745"/>
<evidence type="ECO:0000256" key="1">
    <source>
        <dbReference type="SAM" id="MobiDB-lite"/>
    </source>
</evidence>
<dbReference type="AlphaFoldDB" id="A0A0U4YFA0"/>
<feature type="region of interest" description="Disordered" evidence="1">
    <location>
        <begin position="1"/>
        <end position="24"/>
    </location>
</feature>
<dbReference type="EMBL" id="LN609303">
    <property type="protein sequence ID" value="CEF57335.1"/>
    <property type="molecule type" value="Genomic_DNA"/>
</dbReference>
<name>A0A0U4YFA0_9PROT</name>
<geneLocation type="plasmid" evidence="3">
    <name>1P</name>
</geneLocation>
<protein>
    <submittedName>
        <fullName evidence="2">Uncharacterized protein</fullName>
    </submittedName>
</protein>
<feature type="compositionally biased region" description="Polar residues" evidence="1">
    <location>
        <begin position="14"/>
        <end position="24"/>
    </location>
</feature>
<evidence type="ECO:0000313" key="2">
    <source>
        <dbReference type="EMBL" id="CEF57335.1"/>
    </source>
</evidence>
<dbReference type="Proteomes" id="UP000068250">
    <property type="component" value="Plasmid 1P"/>
</dbReference>
<organism evidence="2 3">
    <name type="scientific">Acetobacter ghanensis</name>
    <dbReference type="NCBI Taxonomy" id="431306"/>
    <lineage>
        <taxon>Bacteria</taxon>
        <taxon>Pseudomonadati</taxon>
        <taxon>Pseudomonadota</taxon>
        <taxon>Alphaproteobacteria</taxon>
        <taxon>Acetobacterales</taxon>
        <taxon>Acetobacteraceae</taxon>
        <taxon>Acetobacter</taxon>
    </lineage>
</organism>
<evidence type="ECO:0000313" key="3">
    <source>
        <dbReference type="Proteomes" id="UP000068250"/>
    </source>
</evidence>
<gene>
    <name evidence="2" type="ORF">AGA_1P24</name>
</gene>
<proteinExistence type="predicted"/>
<reference evidence="3" key="1">
    <citation type="submission" date="2014-09" db="EMBL/GenBank/DDBJ databases">
        <authorList>
            <person name="Illeghems K.G."/>
        </authorList>
    </citation>
    <scope>NUCLEOTIDE SEQUENCE [LARGE SCALE GENOMIC DNA]</scope>
    <source>
        <strain evidence="3">LMG 23848T</strain>
        <plasmid evidence="3">1P</plasmid>
    </source>
</reference>